<dbReference type="GO" id="GO:0006564">
    <property type="term" value="P:L-serine biosynthetic process"/>
    <property type="evidence" value="ECO:0007669"/>
    <property type="project" value="UniProtKB-KW"/>
</dbReference>
<dbReference type="RefSeq" id="WP_084563878.1">
    <property type="nucleotide sequence ID" value="NZ_FRXO01000001.1"/>
</dbReference>
<evidence type="ECO:0000256" key="9">
    <source>
        <dbReference type="ARBA" id="ARBA00048138"/>
    </source>
</evidence>
<comment type="cofactor">
    <cofactor evidence="1">
        <name>Mg(2+)</name>
        <dbReference type="ChEBI" id="CHEBI:18420"/>
    </cofactor>
</comment>
<reference evidence="11 12" key="1">
    <citation type="submission" date="2016-12" db="EMBL/GenBank/DDBJ databases">
        <authorList>
            <person name="Song W.-J."/>
            <person name="Kurnit D.M."/>
        </authorList>
    </citation>
    <scope>NUCLEOTIDE SEQUENCE [LARGE SCALE GENOMIC DNA]</scope>
    <source>
        <strain evidence="11 12">DSM 19599</strain>
    </source>
</reference>
<keyword evidence="7" id="KW-0460">Magnesium</keyword>
<dbReference type="OrthoDB" id="9799365at2"/>
<keyword evidence="5" id="KW-0479">Metal-binding</keyword>
<dbReference type="GO" id="GO:0036424">
    <property type="term" value="F:L-phosphoserine phosphatase activity"/>
    <property type="evidence" value="ECO:0007669"/>
    <property type="project" value="TreeGrafter"/>
</dbReference>
<proteinExistence type="predicted"/>
<evidence type="ECO:0000256" key="10">
    <source>
        <dbReference type="ARBA" id="ARBA00048523"/>
    </source>
</evidence>
<organism evidence="11 12">
    <name type="scientific">Pseudoxanthobacter soli DSM 19599</name>
    <dbReference type="NCBI Taxonomy" id="1123029"/>
    <lineage>
        <taxon>Bacteria</taxon>
        <taxon>Pseudomonadati</taxon>
        <taxon>Pseudomonadota</taxon>
        <taxon>Alphaproteobacteria</taxon>
        <taxon>Hyphomicrobiales</taxon>
        <taxon>Segnochrobactraceae</taxon>
        <taxon>Pseudoxanthobacter</taxon>
    </lineage>
</organism>
<accession>A0A1M7Z9I5</accession>
<evidence type="ECO:0000313" key="12">
    <source>
        <dbReference type="Proteomes" id="UP000186406"/>
    </source>
</evidence>
<sequence>MPTTAIDASPPRQDVGAGLAITLSPLKWAPATRAALHRVIAAHGVASPGYDAARAPYAVFDWDNTCIMGDAEETLLRYMVDRFALRMTPAAFSRAIRNRVPPGPLHGLRRDGAAGPVEFDDLAADLDDDYAELAGCYGIPAPPESWARLGNDPAFLSFRAKLLATYDAINDTYGETLGYRWIVWLFAGHTPESLAALAHASNAWHLGAAIAEVGMETPASRPGRAGLVRHTAFQCLRLTPEMADLHRVLMANGIEVHVCSASIEELIAAFATDRAYGYGLPRENIIGVRTAMVEGAYSIEDRGDWPLTYAAGKVEALNRTLVARKGFGPLMVFGDSNGDYDMMSAFADTRLSLFVNRLPGGNAGRLCREAAETIGTEAPRYVLQGRHEATGEWRPHEETIVFGDREPRLTGK</sequence>
<dbReference type="Gene3D" id="3.40.50.1000">
    <property type="entry name" value="HAD superfamily/HAD-like"/>
    <property type="match status" value="1"/>
</dbReference>
<comment type="catalytic activity">
    <reaction evidence="9">
        <text>O-phospho-L-serine + H2O = L-serine + phosphate</text>
        <dbReference type="Rhea" id="RHEA:21208"/>
        <dbReference type="ChEBI" id="CHEBI:15377"/>
        <dbReference type="ChEBI" id="CHEBI:33384"/>
        <dbReference type="ChEBI" id="CHEBI:43474"/>
        <dbReference type="ChEBI" id="CHEBI:57524"/>
        <dbReference type="EC" id="3.1.3.3"/>
    </reaction>
</comment>
<keyword evidence="6 11" id="KW-0378">Hydrolase</keyword>
<dbReference type="Proteomes" id="UP000186406">
    <property type="component" value="Unassembled WGS sequence"/>
</dbReference>
<evidence type="ECO:0000313" key="11">
    <source>
        <dbReference type="EMBL" id="SHO61450.1"/>
    </source>
</evidence>
<evidence type="ECO:0000256" key="8">
    <source>
        <dbReference type="ARBA" id="ARBA00023299"/>
    </source>
</evidence>
<dbReference type="SUPFAM" id="SSF56784">
    <property type="entry name" value="HAD-like"/>
    <property type="match status" value="1"/>
</dbReference>
<comment type="pathway">
    <text evidence="2">Amino-acid biosynthesis; L-serine biosynthesis; L-serine from 3-phospho-D-glycerate: step 3/3.</text>
</comment>
<dbReference type="PANTHER" id="PTHR43344">
    <property type="entry name" value="PHOSPHOSERINE PHOSPHATASE"/>
    <property type="match status" value="1"/>
</dbReference>
<keyword evidence="12" id="KW-1185">Reference proteome</keyword>
<protein>
    <recommendedName>
        <fullName evidence="3">phosphoserine phosphatase</fullName>
        <ecNumber evidence="3">3.1.3.3</ecNumber>
    </recommendedName>
</protein>
<dbReference type="GO" id="GO:0005737">
    <property type="term" value="C:cytoplasm"/>
    <property type="evidence" value="ECO:0007669"/>
    <property type="project" value="TreeGrafter"/>
</dbReference>
<dbReference type="PANTHER" id="PTHR43344:SF2">
    <property type="entry name" value="PHOSPHOSERINE PHOSPHATASE"/>
    <property type="match status" value="1"/>
</dbReference>
<dbReference type="InterPro" id="IPR036412">
    <property type="entry name" value="HAD-like_sf"/>
</dbReference>
<dbReference type="AlphaFoldDB" id="A0A1M7Z9I5"/>
<dbReference type="STRING" id="1123029.SAMN02745172_00772"/>
<evidence type="ECO:0000256" key="1">
    <source>
        <dbReference type="ARBA" id="ARBA00001946"/>
    </source>
</evidence>
<dbReference type="Pfam" id="PF12710">
    <property type="entry name" value="HAD"/>
    <property type="match status" value="1"/>
</dbReference>
<gene>
    <name evidence="11" type="ORF">SAMN02745172_00772</name>
</gene>
<dbReference type="EMBL" id="FRXO01000001">
    <property type="protein sequence ID" value="SHO61450.1"/>
    <property type="molecule type" value="Genomic_DNA"/>
</dbReference>
<evidence type="ECO:0000256" key="4">
    <source>
        <dbReference type="ARBA" id="ARBA00022605"/>
    </source>
</evidence>
<evidence type="ECO:0000256" key="3">
    <source>
        <dbReference type="ARBA" id="ARBA00012640"/>
    </source>
</evidence>
<evidence type="ECO:0000256" key="7">
    <source>
        <dbReference type="ARBA" id="ARBA00022842"/>
    </source>
</evidence>
<dbReference type="EC" id="3.1.3.3" evidence="3"/>
<dbReference type="InterPro" id="IPR023214">
    <property type="entry name" value="HAD_sf"/>
</dbReference>
<name>A0A1M7Z9I5_9HYPH</name>
<evidence type="ECO:0000256" key="6">
    <source>
        <dbReference type="ARBA" id="ARBA00022801"/>
    </source>
</evidence>
<dbReference type="InterPro" id="IPR050582">
    <property type="entry name" value="HAD-like_SerB"/>
</dbReference>
<dbReference type="Gene3D" id="1.20.1440.320">
    <property type="match status" value="1"/>
</dbReference>
<keyword evidence="4" id="KW-0028">Amino-acid biosynthesis</keyword>
<comment type="catalytic activity">
    <reaction evidence="10">
        <text>O-phospho-D-serine + H2O = D-serine + phosphate</text>
        <dbReference type="Rhea" id="RHEA:24873"/>
        <dbReference type="ChEBI" id="CHEBI:15377"/>
        <dbReference type="ChEBI" id="CHEBI:35247"/>
        <dbReference type="ChEBI" id="CHEBI:43474"/>
        <dbReference type="ChEBI" id="CHEBI:58680"/>
        <dbReference type="EC" id="3.1.3.3"/>
    </reaction>
</comment>
<keyword evidence="8" id="KW-0718">Serine biosynthesis</keyword>
<evidence type="ECO:0000256" key="5">
    <source>
        <dbReference type="ARBA" id="ARBA00022723"/>
    </source>
</evidence>
<evidence type="ECO:0000256" key="2">
    <source>
        <dbReference type="ARBA" id="ARBA00005135"/>
    </source>
</evidence>
<dbReference type="GO" id="GO:0000287">
    <property type="term" value="F:magnesium ion binding"/>
    <property type="evidence" value="ECO:0007669"/>
    <property type="project" value="TreeGrafter"/>
</dbReference>